<evidence type="ECO:0000313" key="3">
    <source>
        <dbReference type="Proteomes" id="UP000277858"/>
    </source>
</evidence>
<dbReference type="Proteomes" id="UP000277858">
    <property type="component" value="Chromosome"/>
</dbReference>
<feature type="compositionally biased region" description="Low complexity" evidence="1">
    <location>
        <begin position="77"/>
        <end position="100"/>
    </location>
</feature>
<evidence type="ECO:0000256" key="1">
    <source>
        <dbReference type="SAM" id="MobiDB-lite"/>
    </source>
</evidence>
<dbReference type="EMBL" id="LR134473">
    <property type="protein sequence ID" value="VEI04240.1"/>
    <property type="molecule type" value="Genomic_DNA"/>
</dbReference>
<protein>
    <recommendedName>
        <fullName evidence="4">Trm112 family protein</fullName>
    </recommendedName>
</protein>
<evidence type="ECO:0008006" key="4">
    <source>
        <dbReference type="Google" id="ProtNLM"/>
    </source>
</evidence>
<gene>
    <name evidence="2" type="ORF">NCTC13652_02465</name>
</gene>
<dbReference type="Pfam" id="PF03966">
    <property type="entry name" value="Trm112p"/>
    <property type="match status" value="1"/>
</dbReference>
<reference evidence="2 3" key="1">
    <citation type="submission" date="2018-12" db="EMBL/GenBank/DDBJ databases">
        <authorList>
            <consortium name="Pathogen Informatics"/>
        </authorList>
    </citation>
    <scope>NUCLEOTIDE SEQUENCE [LARGE SCALE GENOMIC DNA]</scope>
    <source>
        <strain evidence="2 3">NCTC13652</strain>
    </source>
</reference>
<sequence length="107" mass="10937">MSDLPATPEALDLSAAFLEIAACPQCHSKFALDYDLGELVCSSPDCGLAFPVHDGVPDLRIDAARRPADEVPDPAPSTGSTGSDRAGSDSTGSDSTGTDADQGEADR</sequence>
<accession>A0A3S4UZI7</accession>
<proteinExistence type="predicted"/>
<dbReference type="GeneID" id="89223205"/>
<dbReference type="RefSeq" id="WP_331855824.1">
    <property type="nucleotide sequence ID" value="NZ_CP025570.1"/>
</dbReference>
<dbReference type="AlphaFoldDB" id="A0A3S4UZI7"/>
<dbReference type="STRING" id="1122997.GCA_000425285_01273"/>
<dbReference type="InterPro" id="IPR005651">
    <property type="entry name" value="Trm112-like"/>
</dbReference>
<keyword evidence="3" id="KW-1185">Reference proteome</keyword>
<feature type="region of interest" description="Disordered" evidence="1">
    <location>
        <begin position="61"/>
        <end position="107"/>
    </location>
</feature>
<organism evidence="2 3">
    <name type="scientific">Acidipropionibacterium jensenii</name>
    <dbReference type="NCBI Taxonomy" id="1749"/>
    <lineage>
        <taxon>Bacteria</taxon>
        <taxon>Bacillati</taxon>
        <taxon>Actinomycetota</taxon>
        <taxon>Actinomycetes</taxon>
        <taxon>Propionibacteriales</taxon>
        <taxon>Propionibacteriaceae</taxon>
        <taxon>Acidipropionibacterium</taxon>
    </lineage>
</organism>
<dbReference type="Gene3D" id="2.20.25.10">
    <property type="match status" value="1"/>
</dbReference>
<dbReference type="SUPFAM" id="SSF158997">
    <property type="entry name" value="Trm112p-like"/>
    <property type="match status" value="1"/>
</dbReference>
<evidence type="ECO:0000313" key="2">
    <source>
        <dbReference type="EMBL" id="VEI04240.1"/>
    </source>
</evidence>
<name>A0A3S4UZI7_9ACTN</name>